<sequence length="158" mass="17319">MRVASLILGLAAICSPAAAIRTCGAKPPQAFLDASTVLYSKLEGSQPVADGPVEVRAFFHVVTKGPKVQDGNLTEETMRKQFDVLQKEFARYSIQFQLANTTRTINTDWAAGKDELGMKEALRQGSYADLNFYFLPNMGDLLGVSLRLYALNKTLEAN</sequence>
<keyword evidence="1" id="KW-0732">Signal</keyword>
<evidence type="ECO:0000256" key="1">
    <source>
        <dbReference type="SAM" id="SignalP"/>
    </source>
</evidence>
<protein>
    <submittedName>
        <fullName evidence="2">Uncharacterized protein</fullName>
    </submittedName>
</protein>
<dbReference type="EMBL" id="CP120628">
    <property type="protein sequence ID" value="WEW57862.1"/>
    <property type="molecule type" value="Genomic_DNA"/>
</dbReference>
<evidence type="ECO:0000313" key="2">
    <source>
        <dbReference type="EMBL" id="WEW57862.1"/>
    </source>
</evidence>
<reference evidence="2" key="1">
    <citation type="submission" date="2023-03" db="EMBL/GenBank/DDBJ databases">
        <title>Emydomyces testavorans Genome Sequence.</title>
        <authorList>
            <person name="Hoyer L."/>
        </authorList>
    </citation>
    <scope>NUCLEOTIDE SEQUENCE</scope>
    <source>
        <strain evidence="2">16-2883</strain>
    </source>
</reference>
<gene>
    <name evidence="2" type="ORF">PRK78_003329</name>
</gene>
<feature type="chain" id="PRO_5042090806" evidence="1">
    <location>
        <begin position="20"/>
        <end position="158"/>
    </location>
</feature>
<dbReference type="InterPro" id="IPR024079">
    <property type="entry name" value="MetalloPept_cat_dom_sf"/>
</dbReference>
<name>A0AAF0DHX6_9EURO</name>
<evidence type="ECO:0000313" key="3">
    <source>
        <dbReference type="Proteomes" id="UP001219355"/>
    </source>
</evidence>
<dbReference type="Gene3D" id="3.40.390.10">
    <property type="entry name" value="Collagenase (Catalytic Domain)"/>
    <property type="match status" value="1"/>
</dbReference>
<dbReference type="AlphaFoldDB" id="A0AAF0DHX6"/>
<accession>A0AAF0DHX6</accession>
<organism evidence="2 3">
    <name type="scientific">Emydomyces testavorans</name>
    <dbReference type="NCBI Taxonomy" id="2070801"/>
    <lineage>
        <taxon>Eukaryota</taxon>
        <taxon>Fungi</taxon>
        <taxon>Dikarya</taxon>
        <taxon>Ascomycota</taxon>
        <taxon>Pezizomycotina</taxon>
        <taxon>Eurotiomycetes</taxon>
        <taxon>Eurotiomycetidae</taxon>
        <taxon>Onygenales</taxon>
        <taxon>Nannizziopsiaceae</taxon>
        <taxon>Emydomyces</taxon>
    </lineage>
</organism>
<proteinExistence type="predicted"/>
<feature type="signal peptide" evidence="1">
    <location>
        <begin position="1"/>
        <end position="19"/>
    </location>
</feature>
<keyword evidence="3" id="KW-1185">Reference proteome</keyword>
<dbReference type="GO" id="GO:0008237">
    <property type="term" value="F:metallopeptidase activity"/>
    <property type="evidence" value="ECO:0007669"/>
    <property type="project" value="InterPro"/>
</dbReference>
<dbReference type="Proteomes" id="UP001219355">
    <property type="component" value="Chromosome 2"/>
</dbReference>